<reference evidence="5" key="1">
    <citation type="journal article" date="2014" name="Proc. Natl. Acad. Sci. U.S.A.">
        <title>Extensive sampling of basidiomycete genomes demonstrates inadequacy of the white-rot/brown-rot paradigm for wood decay fungi.</title>
        <authorList>
            <person name="Riley R."/>
            <person name="Salamov A.A."/>
            <person name="Brown D.W."/>
            <person name="Nagy L.G."/>
            <person name="Floudas D."/>
            <person name="Held B.W."/>
            <person name="Levasseur A."/>
            <person name="Lombard V."/>
            <person name="Morin E."/>
            <person name="Otillar R."/>
            <person name="Lindquist E.A."/>
            <person name="Sun H."/>
            <person name="LaButti K.M."/>
            <person name="Schmutz J."/>
            <person name="Jabbour D."/>
            <person name="Luo H."/>
            <person name="Baker S.E."/>
            <person name="Pisabarro A.G."/>
            <person name="Walton J.D."/>
            <person name="Blanchette R.A."/>
            <person name="Henrissat B."/>
            <person name="Martin F."/>
            <person name="Cullen D."/>
            <person name="Hibbett D.S."/>
            <person name="Grigoriev I.V."/>
        </authorList>
    </citation>
    <scope>NUCLEOTIDE SEQUENCE [LARGE SCALE GENOMIC DNA]</scope>
    <source>
        <strain evidence="5">FD-172 SS1</strain>
    </source>
</reference>
<dbReference type="PANTHER" id="PTHR43439">
    <property type="entry name" value="PHENYLACETATE-COENZYME A LIGASE"/>
    <property type="match status" value="1"/>
</dbReference>
<dbReference type="SUPFAM" id="SSF51735">
    <property type="entry name" value="NAD(P)-binding Rossmann-fold domains"/>
    <property type="match status" value="1"/>
</dbReference>
<dbReference type="AlphaFoldDB" id="A0A067MZ10"/>
<dbReference type="Pfam" id="PF07993">
    <property type="entry name" value="NAD_binding_4"/>
    <property type="match status" value="1"/>
</dbReference>
<dbReference type="PANTHER" id="PTHR43439:SF2">
    <property type="entry name" value="ENZYME, PUTATIVE (JCVI)-RELATED"/>
    <property type="match status" value="1"/>
</dbReference>
<keyword evidence="5" id="KW-1185">Reference proteome</keyword>
<dbReference type="InterPro" id="IPR013120">
    <property type="entry name" value="FAR_NAD-bd"/>
</dbReference>
<dbReference type="InParanoid" id="A0A067MZ10"/>
<dbReference type="HOGENOM" id="CLU_002220_4_1_1"/>
<dbReference type="EMBL" id="KL198024">
    <property type="protein sequence ID" value="KDQ17147.1"/>
    <property type="molecule type" value="Genomic_DNA"/>
</dbReference>
<dbReference type="InterPro" id="IPR036291">
    <property type="entry name" value="NAD(P)-bd_dom_sf"/>
</dbReference>
<proteinExistence type="predicted"/>
<dbReference type="OrthoDB" id="429813at2759"/>
<dbReference type="InterPro" id="IPR051414">
    <property type="entry name" value="Adenylate-forming_Reductase"/>
</dbReference>
<name>A0A067MZ10_BOTB1</name>
<dbReference type="Proteomes" id="UP000027195">
    <property type="component" value="Unassembled WGS sequence"/>
</dbReference>
<evidence type="ECO:0000313" key="4">
    <source>
        <dbReference type="EMBL" id="KDQ17147.1"/>
    </source>
</evidence>
<organism evidence="4 5">
    <name type="scientific">Botryobasidium botryosum (strain FD-172 SS1)</name>
    <dbReference type="NCBI Taxonomy" id="930990"/>
    <lineage>
        <taxon>Eukaryota</taxon>
        <taxon>Fungi</taxon>
        <taxon>Dikarya</taxon>
        <taxon>Basidiomycota</taxon>
        <taxon>Agaricomycotina</taxon>
        <taxon>Agaricomycetes</taxon>
        <taxon>Cantharellales</taxon>
        <taxon>Botryobasidiaceae</taxon>
        <taxon>Botryobasidium</taxon>
    </lineage>
</organism>
<dbReference type="Gene3D" id="3.40.50.720">
    <property type="entry name" value="NAD(P)-binding Rossmann-like Domain"/>
    <property type="match status" value="1"/>
</dbReference>
<evidence type="ECO:0000256" key="1">
    <source>
        <dbReference type="ARBA" id="ARBA00022450"/>
    </source>
</evidence>
<dbReference type="STRING" id="930990.A0A067MZ10"/>
<protein>
    <recommendedName>
        <fullName evidence="3">Thioester reductase (TE) domain-containing protein</fullName>
    </recommendedName>
</protein>
<keyword evidence="1" id="KW-0596">Phosphopantetheine</keyword>
<evidence type="ECO:0000259" key="3">
    <source>
        <dbReference type="Pfam" id="PF07993"/>
    </source>
</evidence>
<evidence type="ECO:0000313" key="5">
    <source>
        <dbReference type="Proteomes" id="UP000027195"/>
    </source>
</evidence>
<sequence length="427" mass="46492">MSARAKELDDLVAKYTANPFPIHSPTLSDTASPSDSEVVLITGTTGGLGGAALAYMVARPLYTHIYAFNRKDRRGRDLKERQVAALVEHGVDPSIVDSPKITFLEGDTTLANLGLSETTFAEIRDSVTLIIPNAWKINLLSDVSSFEPLILGVRNLIDFALGSPRHTPPRILFPGSVFTFVQWPFAMPVPELPIVESRLAVGMGYGESKWVAERILHIASEKTPLRTTSIRIGQLVGGDNGSWDTDQWFPAAVRGGEITGLAPHLNGHISLLSFPAAAAAMMEMRNSPYPTLHLRHPRPLLGVQLAQHCADAVGAKVVPIPDWLAALERHLAAAEESDDFEAAMADNPTLPLIGLMRMMVGLMGSPGKDAVGFPIFDMTRALEVAPSLGEDRLPRVGAAMMDKWLEYWRHTGFLKSKPAKRFVVARL</sequence>
<keyword evidence="2" id="KW-0597">Phosphoprotein</keyword>
<gene>
    <name evidence="4" type="ORF">BOTBODRAFT_53330</name>
</gene>
<feature type="domain" description="Thioester reductase (TE)" evidence="3">
    <location>
        <begin position="41"/>
        <end position="268"/>
    </location>
</feature>
<accession>A0A067MZ10</accession>
<evidence type="ECO:0000256" key="2">
    <source>
        <dbReference type="ARBA" id="ARBA00022553"/>
    </source>
</evidence>